<reference evidence="2 3" key="1">
    <citation type="journal article" date="2017" name="G3 (Bethesda)">
        <title>The Physical Genome Mapping of Anopheles albimanus Corrected Scaffold Misassemblies and Identified Interarm Rearrangements in Genus Anopheles.</title>
        <authorList>
            <person name="Artemov G.N."/>
            <person name="Peery A.N."/>
            <person name="Jiang X."/>
            <person name="Tu Z."/>
            <person name="Stegniy V.N."/>
            <person name="Sharakhova M.V."/>
            <person name="Sharakhov I.V."/>
        </authorList>
    </citation>
    <scope>NUCLEOTIDE SEQUENCE [LARGE SCALE GENOMIC DNA]</scope>
    <source>
        <strain evidence="2 3">ALBI9_A</strain>
    </source>
</reference>
<evidence type="ECO:0000313" key="2">
    <source>
        <dbReference type="EnsemblMetazoa" id="AALB009754-PA"/>
    </source>
</evidence>
<name>A0A182FT74_ANOAL</name>
<dbReference type="VEuPathDB" id="VectorBase:AALB20_029261"/>
<dbReference type="GO" id="GO:0005771">
    <property type="term" value="C:multivesicular body"/>
    <property type="evidence" value="ECO:0007669"/>
    <property type="project" value="TreeGrafter"/>
</dbReference>
<evidence type="ECO:0000313" key="3">
    <source>
        <dbReference type="Proteomes" id="UP000069272"/>
    </source>
</evidence>
<accession>A0A182FT74</accession>
<organism evidence="2 3">
    <name type="scientific">Anopheles albimanus</name>
    <name type="common">New world malaria mosquito</name>
    <dbReference type="NCBI Taxonomy" id="7167"/>
    <lineage>
        <taxon>Eukaryota</taxon>
        <taxon>Metazoa</taxon>
        <taxon>Ecdysozoa</taxon>
        <taxon>Arthropoda</taxon>
        <taxon>Hexapoda</taxon>
        <taxon>Insecta</taxon>
        <taxon>Pterygota</taxon>
        <taxon>Neoptera</taxon>
        <taxon>Endopterygota</taxon>
        <taxon>Diptera</taxon>
        <taxon>Nematocera</taxon>
        <taxon>Culicoidea</taxon>
        <taxon>Culicidae</taxon>
        <taxon>Anophelinae</taxon>
        <taxon>Anopheles</taxon>
    </lineage>
</organism>
<proteinExistence type="inferred from homology"/>
<comment type="similarity">
    <text evidence="1">Belongs to the SNF7 family.</text>
</comment>
<dbReference type="Gene3D" id="6.10.140.1230">
    <property type="match status" value="1"/>
</dbReference>
<dbReference type="STRING" id="7167.A0A182FT74"/>
<dbReference type="Proteomes" id="UP000069272">
    <property type="component" value="Chromosome 3L"/>
</dbReference>
<evidence type="ECO:0000256" key="1">
    <source>
        <dbReference type="ARBA" id="ARBA00006190"/>
    </source>
</evidence>
<dbReference type="InterPro" id="IPR005024">
    <property type="entry name" value="Snf7_fam"/>
</dbReference>
<keyword evidence="3" id="KW-1185">Reference proteome</keyword>
<sequence>MALNTDCCTTSNRESKRDSSFLPICWSDDIRMSFLLADFRSRNVNPESYDSKLQFWKDLVAAYCLFQGSSIVSLIQLKDVFRRKSITPQCLITVFDEMLKNGELLPKDNFLEPTMSSGWGIKKTFERQHSQMIQQTIQSNGLFDKLINYTKLVTIVVQSTNIIEEGILPALKLLEKARHLTMETVVRGNRAHEVIKFSERTVEVHSITYIEKCIYELEQSEQDLNQSIRQIEQAIATIMEQIHTYIQEGHKQSAKSLLKKKHMLESSVQRKINSLENLQQLLSRIQETQQNIGILEAFNLGSITLKKTFADSGLNIRTVENTIMEMRDVLEENNEVQNMIATVAVDDSDDLNLEQELGSLINMKIKESNLYAEKDRPDLSLTNQKTDLDAEILKRLEDLKVNNSGLHSPLTS</sequence>
<dbReference type="Pfam" id="PF03357">
    <property type="entry name" value="Snf7"/>
    <property type="match status" value="1"/>
</dbReference>
<dbReference type="Pfam" id="PF25880">
    <property type="entry name" value="WHD_CHMP7_1st"/>
    <property type="match status" value="1"/>
</dbReference>
<dbReference type="GO" id="GO:0009898">
    <property type="term" value="C:cytoplasmic side of plasma membrane"/>
    <property type="evidence" value="ECO:0007669"/>
    <property type="project" value="TreeGrafter"/>
</dbReference>
<reference evidence="2" key="2">
    <citation type="submission" date="2022-08" db="UniProtKB">
        <authorList>
            <consortium name="EnsemblMetazoa"/>
        </authorList>
    </citation>
    <scope>IDENTIFICATION</scope>
    <source>
        <strain evidence="2">STECLA/ALBI9_A</strain>
    </source>
</reference>
<dbReference type="GO" id="GO:0032511">
    <property type="term" value="P:late endosome to vacuole transport via multivesicular body sorting pathway"/>
    <property type="evidence" value="ECO:0007669"/>
    <property type="project" value="TreeGrafter"/>
</dbReference>
<dbReference type="EnsemblMetazoa" id="AALB009754-RA">
    <property type="protein sequence ID" value="AALB009754-PA"/>
    <property type="gene ID" value="AALB009754"/>
</dbReference>
<dbReference type="PANTHER" id="PTHR22761:SF21">
    <property type="entry name" value="CHARGED MULTIVESICULAR BODY PROTEIN 7"/>
    <property type="match status" value="1"/>
</dbReference>
<dbReference type="PANTHER" id="PTHR22761">
    <property type="entry name" value="CHARGED MULTIVESICULAR BODY PROTEIN"/>
    <property type="match status" value="1"/>
</dbReference>
<dbReference type="VEuPathDB" id="VectorBase:AALB009754"/>
<evidence type="ECO:0008006" key="4">
    <source>
        <dbReference type="Google" id="ProtNLM"/>
    </source>
</evidence>
<dbReference type="GO" id="GO:0000815">
    <property type="term" value="C:ESCRT III complex"/>
    <property type="evidence" value="ECO:0007669"/>
    <property type="project" value="TreeGrafter"/>
</dbReference>
<dbReference type="GO" id="GO:0006900">
    <property type="term" value="P:vesicle budding from membrane"/>
    <property type="evidence" value="ECO:0007669"/>
    <property type="project" value="TreeGrafter"/>
</dbReference>
<dbReference type="AlphaFoldDB" id="A0A182FT74"/>
<protein>
    <recommendedName>
        <fullName evidence="4">Charged multivesicular body protein 7</fullName>
    </recommendedName>
</protein>